<dbReference type="SUPFAM" id="SSF49785">
    <property type="entry name" value="Galactose-binding domain-like"/>
    <property type="match status" value="1"/>
</dbReference>
<feature type="transmembrane region" description="Helical" evidence="2">
    <location>
        <begin position="7"/>
        <end position="24"/>
    </location>
</feature>
<dbReference type="SUPFAM" id="SSF110296">
    <property type="entry name" value="Oligoxyloglucan reducing end-specific cellobiohydrolase"/>
    <property type="match status" value="2"/>
</dbReference>
<dbReference type="PANTHER" id="PTHR43739">
    <property type="entry name" value="XYLOGLUCANASE (EUROFUNG)"/>
    <property type="match status" value="1"/>
</dbReference>
<dbReference type="InterPro" id="IPR013783">
    <property type="entry name" value="Ig-like_fold"/>
</dbReference>
<dbReference type="OrthoDB" id="9757947at2"/>
<keyword evidence="2" id="KW-0472">Membrane</keyword>
<dbReference type="SUPFAM" id="SSF49265">
    <property type="entry name" value="Fibronectin type III"/>
    <property type="match status" value="1"/>
</dbReference>
<dbReference type="PROSITE" id="PS51257">
    <property type="entry name" value="PROKAR_LIPOPROTEIN"/>
    <property type="match status" value="1"/>
</dbReference>
<evidence type="ECO:0000313" key="4">
    <source>
        <dbReference type="EMBL" id="SHH92798.1"/>
    </source>
</evidence>
<dbReference type="InterPro" id="IPR003961">
    <property type="entry name" value="FN3_dom"/>
</dbReference>
<dbReference type="InterPro" id="IPR026444">
    <property type="entry name" value="Secre_tail"/>
</dbReference>
<reference evidence="5" key="1">
    <citation type="submission" date="2016-11" db="EMBL/GenBank/DDBJ databases">
        <authorList>
            <person name="Varghese N."/>
            <person name="Submissions S."/>
        </authorList>
    </citation>
    <scope>NUCLEOTIDE SEQUENCE [LARGE SCALE GENOMIC DNA]</scope>
    <source>
        <strain evidence="5">DSM 100572</strain>
    </source>
</reference>
<dbReference type="RefSeq" id="WP_073122543.1">
    <property type="nucleotide sequence ID" value="NZ_BMEN01000008.1"/>
</dbReference>
<evidence type="ECO:0000313" key="5">
    <source>
        <dbReference type="Proteomes" id="UP000184109"/>
    </source>
</evidence>
<sequence length="1075" mass="116747">MFKTKYIYVSALLILSCICAVLWLEPNSKLSIEKEHRETGGKEAREFFKRMIQNPNTGKVPLESLIETSNKIQASARLVKKSRTFKKANNTVWQERGGSNIQGRLKSILIDKRDTSGNTLIVGSDTGGLWKSTNAMSDNPTWIVIDDFMSFLHTQSVAQNPANLDEMYCSTGNITWVSGETAGVGLYKSTDGGDTWNHLTATNTGSFRHAGNVVINDSGVVFVATHEGGIQRSLNGGVSWSKVLGSGVNGGTSNQMLDLDLASNGTLYATSKDKKIYKSTNNGNSWVNISITGLESSDGLIRLAVAPSDSEKVFAFVEWTKNFLTTNGGNTWTRTGDMSVNTYGSKDGCITMEVDPNNSSRVFAGGINYNATNNSGSSWSRITGNEVHVDAHAITFLNSDVAFIGNDGGLYRTNNASSSKPTFKFIANGLNTLQYYNIDIHPEAFKDYFLGGTQDNGTQRSVGKGITTTDGVLGGDGGFAFIDTDQPNIQIASFQGQGGEYTTDGWSSFRRYVDYAPVNKTYFITPKDYDDVNNRLYSCMSTQNSYSVTTGIGITDPVTVSTKTISQMNGGRTTCAMVSPNNSKNNTDIVYFGCDNGVIVKVVNPSSANPTATRIMNGANGWMSSIAIEPGNENHIIATYSSFGVNHIVETKNGGASWINISNNFPDMPVYNGIFAPNDNNKFILATHLGVWITENINGSFTSWKSFNDGLANVIVRMVKARESDGVVVAGTHGRGLFTTNYFLKSDIPPSTPGTVFATNATSTTLTLTWNASIDDDTVTGYDIYDGTTLITTVNTNSAELTGLLPDTVYSLSVVAKDNHGNTSSPSTSVSVSTALSNSSSSNIALKASSVNTSFVSSWESLEAVNDGFIPVSSTDRGHPIYGNWDSPNTIQWVSYDWSQNYEITSVELYWFTDNGGLLIPTEAYVEYYNGTTWVKLANVPLRANRFNVATFGGVNTSNIRVAMKNTNQSTGIIEFKVVGKPSTLSVSKKSIKTVTIFPNPVKDKITVDLGTFASSKKLSLSVYDMTGKLIWSRDVKGNNQITLYTQEMKLNNGTYLFRVSNKEMAETMKIIVYK</sequence>
<dbReference type="CDD" id="cd15482">
    <property type="entry name" value="Sialidase_non-viral"/>
    <property type="match status" value="1"/>
</dbReference>
<keyword evidence="5" id="KW-1185">Reference proteome</keyword>
<protein>
    <submittedName>
        <fullName evidence="4">Por secretion system C-terminal sorting domain-containing protein</fullName>
    </submittedName>
</protein>
<dbReference type="InterPro" id="IPR008979">
    <property type="entry name" value="Galactose-bd-like_sf"/>
</dbReference>
<dbReference type="Gene3D" id="2.60.120.260">
    <property type="entry name" value="Galactose-binding domain-like"/>
    <property type="match status" value="1"/>
</dbReference>
<dbReference type="SMART" id="SM00060">
    <property type="entry name" value="FN3"/>
    <property type="match status" value="1"/>
</dbReference>
<name>A0A1M5WZU7_9FLAO</name>
<keyword evidence="1" id="KW-0732">Signal</keyword>
<dbReference type="Gene3D" id="2.130.10.10">
    <property type="entry name" value="YVTN repeat-like/Quinoprotein amine dehydrogenase"/>
    <property type="match status" value="3"/>
</dbReference>
<dbReference type="EMBL" id="FQXQ01000008">
    <property type="protein sequence ID" value="SHH92798.1"/>
    <property type="molecule type" value="Genomic_DNA"/>
</dbReference>
<dbReference type="Gene3D" id="2.60.40.10">
    <property type="entry name" value="Immunoglobulins"/>
    <property type="match status" value="1"/>
</dbReference>
<dbReference type="InterPro" id="IPR052025">
    <property type="entry name" value="Xyloglucanase_GH74"/>
</dbReference>
<evidence type="ECO:0000259" key="3">
    <source>
        <dbReference type="PROSITE" id="PS50853"/>
    </source>
</evidence>
<evidence type="ECO:0000256" key="1">
    <source>
        <dbReference type="ARBA" id="ARBA00022729"/>
    </source>
</evidence>
<dbReference type="Proteomes" id="UP000184109">
    <property type="component" value="Unassembled WGS sequence"/>
</dbReference>
<dbReference type="CDD" id="cd00063">
    <property type="entry name" value="FN3"/>
    <property type="match status" value="1"/>
</dbReference>
<dbReference type="PROSITE" id="PS50853">
    <property type="entry name" value="FN3"/>
    <property type="match status" value="1"/>
</dbReference>
<dbReference type="PANTHER" id="PTHR43739:SF5">
    <property type="entry name" value="EXO-ALPHA-SIALIDASE"/>
    <property type="match status" value="1"/>
</dbReference>
<dbReference type="Pfam" id="PF18962">
    <property type="entry name" value="Por_Secre_tail"/>
    <property type="match status" value="1"/>
</dbReference>
<feature type="domain" description="Fibronectin type-III" evidence="3">
    <location>
        <begin position="749"/>
        <end position="837"/>
    </location>
</feature>
<accession>A0A1M5WZU7</accession>
<keyword evidence="2" id="KW-0812">Transmembrane</keyword>
<dbReference type="STRING" id="1195760.SAMN05444281_2760"/>
<evidence type="ECO:0000256" key="2">
    <source>
        <dbReference type="SAM" id="Phobius"/>
    </source>
</evidence>
<gene>
    <name evidence="4" type="ORF">SAMN05444281_2760</name>
</gene>
<dbReference type="AlphaFoldDB" id="A0A1M5WZU7"/>
<dbReference type="NCBIfam" id="TIGR04183">
    <property type="entry name" value="Por_Secre_tail"/>
    <property type="match status" value="1"/>
</dbReference>
<dbReference type="InterPro" id="IPR036116">
    <property type="entry name" value="FN3_sf"/>
</dbReference>
<proteinExistence type="predicted"/>
<dbReference type="GO" id="GO:0010411">
    <property type="term" value="P:xyloglucan metabolic process"/>
    <property type="evidence" value="ECO:0007669"/>
    <property type="project" value="TreeGrafter"/>
</dbReference>
<keyword evidence="2" id="KW-1133">Transmembrane helix</keyword>
<dbReference type="InterPro" id="IPR015943">
    <property type="entry name" value="WD40/YVTN_repeat-like_dom_sf"/>
</dbReference>
<dbReference type="Pfam" id="PF00041">
    <property type="entry name" value="fn3"/>
    <property type="match status" value="1"/>
</dbReference>
<organism evidence="4 5">
    <name type="scientific">Wenyingzhuangia marina</name>
    <dbReference type="NCBI Taxonomy" id="1195760"/>
    <lineage>
        <taxon>Bacteria</taxon>
        <taxon>Pseudomonadati</taxon>
        <taxon>Bacteroidota</taxon>
        <taxon>Flavobacteriia</taxon>
        <taxon>Flavobacteriales</taxon>
        <taxon>Flavobacteriaceae</taxon>
        <taxon>Wenyingzhuangia</taxon>
    </lineage>
</organism>